<protein>
    <submittedName>
        <fullName evidence="3">Short-chain dehydrogenase/reductase family protein</fullName>
    </submittedName>
</protein>
<dbReference type="Pfam" id="PF00106">
    <property type="entry name" value="adh_short"/>
    <property type="match status" value="1"/>
</dbReference>
<dbReference type="InterPro" id="IPR036291">
    <property type="entry name" value="NAD(P)-bd_dom_sf"/>
</dbReference>
<evidence type="ECO:0000256" key="2">
    <source>
        <dbReference type="ARBA" id="ARBA00023002"/>
    </source>
</evidence>
<dbReference type="InterPro" id="IPR002347">
    <property type="entry name" value="SDR_fam"/>
</dbReference>
<organism evidence="3 4">
    <name type="scientific">Favolaschia claudopus</name>
    <dbReference type="NCBI Taxonomy" id="2862362"/>
    <lineage>
        <taxon>Eukaryota</taxon>
        <taxon>Fungi</taxon>
        <taxon>Dikarya</taxon>
        <taxon>Basidiomycota</taxon>
        <taxon>Agaricomycotina</taxon>
        <taxon>Agaricomycetes</taxon>
        <taxon>Agaricomycetidae</taxon>
        <taxon>Agaricales</taxon>
        <taxon>Marasmiineae</taxon>
        <taxon>Mycenaceae</taxon>
        <taxon>Favolaschia</taxon>
    </lineage>
</organism>
<dbReference type="GO" id="GO:0016491">
    <property type="term" value="F:oxidoreductase activity"/>
    <property type="evidence" value="ECO:0007669"/>
    <property type="project" value="UniProtKB-KW"/>
</dbReference>
<reference evidence="3 4" key="1">
    <citation type="journal article" date="2024" name="J Genomics">
        <title>Draft genome sequencing and assembly of Favolaschia claudopus CIRM-BRFM 2984 isolated from oak limbs.</title>
        <authorList>
            <person name="Navarro D."/>
            <person name="Drula E."/>
            <person name="Chaduli D."/>
            <person name="Cazenave R."/>
            <person name="Ahrendt S."/>
            <person name="Wang J."/>
            <person name="Lipzen A."/>
            <person name="Daum C."/>
            <person name="Barry K."/>
            <person name="Grigoriev I.V."/>
            <person name="Favel A."/>
            <person name="Rosso M.N."/>
            <person name="Martin F."/>
        </authorList>
    </citation>
    <scope>NUCLEOTIDE SEQUENCE [LARGE SCALE GENOMIC DNA]</scope>
    <source>
        <strain evidence="3 4">CIRM-BRFM 2984</strain>
    </source>
</reference>
<dbReference type="EMBL" id="JAWWNJ010000017">
    <property type="protein sequence ID" value="KAK7038150.1"/>
    <property type="molecule type" value="Genomic_DNA"/>
</dbReference>
<evidence type="ECO:0000256" key="1">
    <source>
        <dbReference type="ARBA" id="ARBA00006484"/>
    </source>
</evidence>
<proteinExistence type="inferred from homology"/>
<dbReference type="AlphaFoldDB" id="A0AAW0CGA5"/>
<dbReference type="PANTHER" id="PTHR24320:SF283">
    <property type="entry name" value="RETINOL DEHYDROGENASE 11"/>
    <property type="match status" value="1"/>
</dbReference>
<dbReference type="Gene3D" id="3.40.50.720">
    <property type="entry name" value="NAD(P)-binding Rossmann-like Domain"/>
    <property type="match status" value="1"/>
</dbReference>
<keyword evidence="4" id="KW-1185">Reference proteome</keyword>
<gene>
    <name evidence="3" type="ORF">R3P38DRAFT_2904700</name>
</gene>
<evidence type="ECO:0000313" key="4">
    <source>
        <dbReference type="Proteomes" id="UP001362999"/>
    </source>
</evidence>
<evidence type="ECO:0000313" key="3">
    <source>
        <dbReference type="EMBL" id="KAK7038150.1"/>
    </source>
</evidence>
<name>A0AAW0CGA5_9AGAR</name>
<keyword evidence="2" id="KW-0560">Oxidoreductase</keyword>
<dbReference type="SUPFAM" id="SSF51735">
    <property type="entry name" value="NAD(P)-binding Rossmann-fold domains"/>
    <property type="match status" value="1"/>
</dbReference>
<sequence length="328" mass="35341">MSTPRFSSSTTAEEVGTAFAEEVKGKNVLITGTSVGGIGFEAARVMALKGANLVIIVGQNPEKLKIAEETIKKEIPTANIRPLILDLSSLASVRKAAAEVNAMPEALHVVIHNAAAPAGPFKLTSDNLEVQDVTNHIAPFLFTKLIAAKILAARTVTHVQYTPRVVFVSGSGQEHSPGVDFGQLERPDPAKHGRGIDALFRTKCMNILFAIELCRRSKGQINAYSLHPGVIYTNFMQKEDMAVALKEWGLVDEGGRVIEKADVWKTIPQGAATTVAAAFDPSLNDKPGTYLMDCIAANEKLVPHTSDPAIAEQLWVVTERIIGESFTF</sequence>
<comment type="similarity">
    <text evidence="1">Belongs to the short-chain dehydrogenases/reductases (SDR) family.</text>
</comment>
<accession>A0AAW0CGA5</accession>
<dbReference type="PANTHER" id="PTHR24320">
    <property type="entry name" value="RETINOL DEHYDROGENASE"/>
    <property type="match status" value="1"/>
</dbReference>
<comment type="caution">
    <text evidence="3">The sequence shown here is derived from an EMBL/GenBank/DDBJ whole genome shotgun (WGS) entry which is preliminary data.</text>
</comment>
<dbReference type="Proteomes" id="UP001362999">
    <property type="component" value="Unassembled WGS sequence"/>
</dbReference>